<protein>
    <recommendedName>
        <fullName evidence="6">SBP-type domain-containing protein</fullName>
    </recommendedName>
</protein>
<evidence type="ECO:0000256" key="5">
    <source>
        <dbReference type="SAM" id="MobiDB-lite"/>
    </source>
</evidence>
<dbReference type="Gene3D" id="4.10.1100.10">
    <property type="entry name" value="Transcription factor, SBP-box domain"/>
    <property type="match status" value="1"/>
</dbReference>
<evidence type="ECO:0000256" key="3">
    <source>
        <dbReference type="ARBA" id="ARBA00022833"/>
    </source>
</evidence>
<dbReference type="SMR" id="A0A059A0B6"/>
<dbReference type="InterPro" id="IPR044817">
    <property type="entry name" value="SBP-like"/>
</dbReference>
<dbReference type="InterPro" id="IPR004333">
    <property type="entry name" value="SBP_dom"/>
</dbReference>
<feature type="domain" description="SBP-type" evidence="6">
    <location>
        <begin position="67"/>
        <end position="144"/>
    </location>
</feature>
<evidence type="ECO:0000313" key="7">
    <source>
        <dbReference type="EMBL" id="KCW47238.1"/>
    </source>
</evidence>
<feature type="region of interest" description="Disordered" evidence="5">
    <location>
        <begin position="134"/>
        <end position="161"/>
    </location>
</feature>
<dbReference type="GO" id="GO:0003677">
    <property type="term" value="F:DNA binding"/>
    <property type="evidence" value="ECO:0007669"/>
    <property type="project" value="InterPro"/>
</dbReference>
<dbReference type="PANTHER" id="PTHR31251:SF226">
    <property type="entry name" value="SQUAMOSA PROMOTER-BINDING-LIKE PROTEIN 6"/>
    <property type="match status" value="1"/>
</dbReference>
<dbReference type="SUPFAM" id="SSF103612">
    <property type="entry name" value="SBT domain"/>
    <property type="match status" value="1"/>
</dbReference>
<feature type="compositionally biased region" description="Acidic residues" evidence="5">
    <location>
        <begin position="20"/>
        <end position="35"/>
    </location>
</feature>
<dbReference type="PROSITE" id="PS51141">
    <property type="entry name" value="ZF_SBP"/>
    <property type="match status" value="1"/>
</dbReference>
<dbReference type="Pfam" id="PF03110">
    <property type="entry name" value="SBP"/>
    <property type="match status" value="1"/>
</dbReference>
<dbReference type="AlphaFoldDB" id="A0A059A0B6"/>
<dbReference type="PANTHER" id="PTHR31251">
    <property type="entry name" value="SQUAMOSA PROMOTER-BINDING-LIKE PROTEIN 4"/>
    <property type="match status" value="1"/>
</dbReference>
<gene>
    <name evidence="7" type="ORF">EUGRSUZ_K01046</name>
</gene>
<evidence type="ECO:0000256" key="1">
    <source>
        <dbReference type="ARBA" id="ARBA00022723"/>
    </source>
</evidence>
<feature type="compositionally biased region" description="Basic and acidic residues" evidence="5">
    <location>
        <begin position="1"/>
        <end position="18"/>
    </location>
</feature>
<dbReference type="GO" id="GO:0008270">
    <property type="term" value="F:zinc ion binding"/>
    <property type="evidence" value="ECO:0007669"/>
    <property type="project" value="UniProtKB-KW"/>
</dbReference>
<feature type="region of interest" description="Disordered" evidence="5">
    <location>
        <begin position="1"/>
        <end position="56"/>
    </location>
</feature>
<keyword evidence="3" id="KW-0862">Zinc</keyword>
<evidence type="ECO:0000256" key="4">
    <source>
        <dbReference type="PROSITE-ProRule" id="PRU00470"/>
    </source>
</evidence>
<accession>A0A059A0B6</accession>
<keyword evidence="2 4" id="KW-0863">Zinc-finger</keyword>
<dbReference type="InterPro" id="IPR036893">
    <property type="entry name" value="SBP_sf"/>
</dbReference>
<dbReference type="EMBL" id="KK198763">
    <property type="protein sequence ID" value="KCW47238.1"/>
    <property type="molecule type" value="Genomic_DNA"/>
</dbReference>
<sequence>MEKGKHRAFLEEKLKAEPAAECEDGPGGGDGEDDDDSKRKKVPPSSGSRRGSGKSKIPVLGTCCAASRNCQAEKCTADLTEARQYHRRHKVCEQHAKAPAVVVGGLYQRFCQQCSRFHELLEFDENKRSCRRRLAGHNERRRKNPAEPHIEGSSGKAGGSTQMKELVCGQVDNRGRIQENATYKHFQIR</sequence>
<dbReference type="Gramene" id="KCW47238">
    <property type="protein sequence ID" value="KCW47238"/>
    <property type="gene ID" value="EUGRSUZ_K01046"/>
</dbReference>
<proteinExistence type="predicted"/>
<evidence type="ECO:0000256" key="2">
    <source>
        <dbReference type="ARBA" id="ARBA00022771"/>
    </source>
</evidence>
<organism evidence="7">
    <name type="scientific">Eucalyptus grandis</name>
    <name type="common">Flooded gum</name>
    <dbReference type="NCBI Taxonomy" id="71139"/>
    <lineage>
        <taxon>Eukaryota</taxon>
        <taxon>Viridiplantae</taxon>
        <taxon>Streptophyta</taxon>
        <taxon>Embryophyta</taxon>
        <taxon>Tracheophyta</taxon>
        <taxon>Spermatophyta</taxon>
        <taxon>Magnoliopsida</taxon>
        <taxon>eudicotyledons</taxon>
        <taxon>Gunneridae</taxon>
        <taxon>Pentapetalae</taxon>
        <taxon>rosids</taxon>
        <taxon>malvids</taxon>
        <taxon>Myrtales</taxon>
        <taxon>Myrtaceae</taxon>
        <taxon>Myrtoideae</taxon>
        <taxon>Eucalypteae</taxon>
        <taxon>Eucalyptus</taxon>
    </lineage>
</organism>
<name>A0A059A0B6_EUCGR</name>
<evidence type="ECO:0000259" key="6">
    <source>
        <dbReference type="PROSITE" id="PS51141"/>
    </source>
</evidence>
<feature type="compositionally biased region" description="Basic residues" evidence="5">
    <location>
        <begin position="134"/>
        <end position="143"/>
    </location>
</feature>
<keyword evidence="1" id="KW-0479">Metal-binding</keyword>
<dbReference type="GO" id="GO:0005634">
    <property type="term" value="C:nucleus"/>
    <property type="evidence" value="ECO:0007669"/>
    <property type="project" value="InterPro"/>
</dbReference>
<reference evidence="7" key="1">
    <citation type="submission" date="2013-07" db="EMBL/GenBank/DDBJ databases">
        <title>The genome of Eucalyptus grandis.</title>
        <authorList>
            <person name="Schmutz J."/>
            <person name="Hayes R."/>
            <person name="Myburg A."/>
            <person name="Tuskan G."/>
            <person name="Grattapaglia D."/>
            <person name="Rokhsar D.S."/>
        </authorList>
    </citation>
    <scope>NUCLEOTIDE SEQUENCE</scope>
    <source>
        <tissue evidence="7">Leaf extractions</tissue>
    </source>
</reference>